<dbReference type="STRING" id="555500.I215_00445"/>
<dbReference type="AlphaFoldDB" id="K2QNX8"/>
<feature type="coiled-coil region" evidence="1">
    <location>
        <begin position="96"/>
        <end position="123"/>
    </location>
</feature>
<dbReference type="OrthoDB" id="1525222at2"/>
<feature type="domain" description="DUF4296" evidence="2">
    <location>
        <begin position="26"/>
        <end position="108"/>
    </location>
</feature>
<name>K2QNX8_9FLAO</name>
<dbReference type="InterPro" id="IPR025381">
    <property type="entry name" value="DUF4296"/>
</dbReference>
<comment type="caution">
    <text evidence="3">The sequence shown here is derived from an EMBL/GenBank/DDBJ whole genome shotgun (WGS) entry which is preliminary data.</text>
</comment>
<dbReference type="eggNOG" id="ENOG50330B6">
    <property type="taxonomic scope" value="Bacteria"/>
</dbReference>
<evidence type="ECO:0000313" key="4">
    <source>
        <dbReference type="Proteomes" id="UP000007364"/>
    </source>
</evidence>
<organism evidence="3 4">
    <name type="scientific">Galbibacter marinus</name>
    <dbReference type="NCBI Taxonomy" id="555500"/>
    <lineage>
        <taxon>Bacteria</taxon>
        <taxon>Pseudomonadati</taxon>
        <taxon>Bacteroidota</taxon>
        <taxon>Flavobacteriia</taxon>
        <taxon>Flavobacteriales</taxon>
        <taxon>Flavobacteriaceae</taxon>
        <taxon>Galbibacter</taxon>
    </lineage>
</organism>
<protein>
    <recommendedName>
        <fullName evidence="2">DUF4296 domain-containing protein</fullName>
    </recommendedName>
</protein>
<dbReference type="Proteomes" id="UP000007364">
    <property type="component" value="Unassembled WGS sequence"/>
</dbReference>
<keyword evidence="1" id="KW-0175">Coiled coil</keyword>
<evidence type="ECO:0000313" key="3">
    <source>
        <dbReference type="EMBL" id="EKF56637.1"/>
    </source>
</evidence>
<keyword evidence="4" id="KW-1185">Reference proteome</keyword>
<evidence type="ECO:0000259" key="2">
    <source>
        <dbReference type="Pfam" id="PF14129"/>
    </source>
</evidence>
<accession>K2QNX8</accession>
<evidence type="ECO:0000256" key="1">
    <source>
        <dbReference type="SAM" id="Coils"/>
    </source>
</evidence>
<reference evidence="3 4" key="1">
    <citation type="journal article" date="2012" name="J. Bacteriol.">
        <title>Genome Sequence of Galbibacter marinum Type Strain ck-I2-15.</title>
        <authorList>
            <person name="Lai Q."/>
            <person name="Li C."/>
            <person name="Shao Z."/>
        </authorList>
    </citation>
    <scope>NUCLEOTIDE SEQUENCE [LARGE SCALE GENOMIC DNA]</scope>
    <source>
        <strain evidence="4">ck-I2-15</strain>
    </source>
</reference>
<sequence length="134" mass="15543">MDKKRYIIALIVLCFISCGTDVVEKPENLIEKDVMIDIYYDISILNSLKSTGADKLENIDLEPSEFLFEKYGIDSTQLSKSSIYYTSNANLQLEMFTRVEERLQRLKDTVEARRNKLEQLKMNKNKPAKKPANK</sequence>
<dbReference type="RefSeq" id="WP_008989966.1">
    <property type="nucleotide sequence ID" value="NZ_AMSG01000001.1"/>
</dbReference>
<dbReference type="EMBL" id="AMSG01000001">
    <property type="protein sequence ID" value="EKF56637.1"/>
    <property type="molecule type" value="Genomic_DNA"/>
</dbReference>
<proteinExistence type="predicted"/>
<dbReference type="Pfam" id="PF14129">
    <property type="entry name" value="DUF4296"/>
    <property type="match status" value="1"/>
</dbReference>
<gene>
    <name evidence="3" type="ORF">I215_00445</name>
</gene>